<feature type="domain" description="DDE-1" evidence="1">
    <location>
        <begin position="1"/>
        <end position="75"/>
    </location>
</feature>
<accession>A0A317T2R5</accession>
<sequence length="75" mass="8765">YLQSFDYDMRIQDHKIILITDNCPSHPSPDCPSENYTGPRPPQLTNITLLYLPPNTTYKLQPLDQYIIDFFKAAY</sequence>
<dbReference type="STRING" id="42249.A0A317T2R5"/>
<dbReference type="EMBL" id="PYWC01000001">
    <property type="protein sequence ID" value="PWW80895.1"/>
    <property type="molecule type" value="Genomic_DNA"/>
</dbReference>
<evidence type="ECO:0000313" key="2">
    <source>
        <dbReference type="EMBL" id="PWW80895.1"/>
    </source>
</evidence>
<dbReference type="InterPro" id="IPR004875">
    <property type="entry name" value="DDE_SF_endonuclease_dom"/>
</dbReference>
<evidence type="ECO:0000313" key="3">
    <source>
        <dbReference type="Proteomes" id="UP000246991"/>
    </source>
</evidence>
<name>A0A317T2R5_9PEZI</name>
<organism evidence="2 3">
    <name type="scientific">Tuber magnatum</name>
    <name type="common">white Piedmont truffle</name>
    <dbReference type="NCBI Taxonomy" id="42249"/>
    <lineage>
        <taxon>Eukaryota</taxon>
        <taxon>Fungi</taxon>
        <taxon>Dikarya</taxon>
        <taxon>Ascomycota</taxon>
        <taxon>Pezizomycotina</taxon>
        <taxon>Pezizomycetes</taxon>
        <taxon>Pezizales</taxon>
        <taxon>Tuberaceae</taxon>
        <taxon>Tuber</taxon>
    </lineage>
</organism>
<comment type="caution">
    <text evidence="2">The sequence shown here is derived from an EMBL/GenBank/DDBJ whole genome shotgun (WGS) entry which is preliminary data.</text>
</comment>
<dbReference type="AlphaFoldDB" id="A0A317T2R5"/>
<protein>
    <recommendedName>
        <fullName evidence="1">DDE-1 domain-containing protein</fullName>
    </recommendedName>
</protein>
<keyword evidence="3" id="KW-1185">Reference proteome</keyword>
<dbReference type="GO" id="GO:0003676">
    <property type="term" value="F:nucleic acid binding"/>
    <property type="evidence" value="ECO:0007669"/>
    <property type="project" value="InterPro"/>
</dbReference>
<dbReference type="OrthoDB" id="125347at2759"/>
<dbReference type="Pfam" id="PF03184">
    <property type="entry name" value="DDE_1"/>
    <property type="match status" value="1"/>
</dbReference>
<dbReference type="Proteomes" id="UP000246991">
    <property type="component" value="Unassembled WGS sequence"/>
</dbReference>
<evidence type="ECO:0000259" key="1">
    <source>
        <dbReference type="Pfam" id="PF03184"/>
    </source>
</evidence>
<feature type="non-terminal residue" evidence="2">
    <location>
        <position position="1"/>
    </location>
</feature>
<gene>
    <name evidence="2" type="ORF">C7212DRAFT_161883</name>
</gene>
<proteinExistence type="predicted"/>
<reference evidence="2 3" key="1">
    <citation type="submission" date="2018-03" db="EMBL/GenBank/DDBJ databases">
        <title>Genomes of Pezizomycetes fungi and the evolution of truffles.</title>
        <authorList>
            <person name="Murat C."/>
            <person name="Payen T."/>
            <person name="Noel B."/>
            <person name="Kuo A."/>
            <person name="Martin F.M."/>
        </authorList>
    </citation>
    <scope>NUCLEOTIDE SEQUENCE [LARGE SCALE GENOMIC DNA]</scope>
    <source>
        <strain evidence="2">091103-1</strain>
    </source>
</reference>